<evidence type="ECO:0000256" key="5">
    <source>
        <dbReference type="ARBA" id="ARBA00022989"/>
    </source>
</evidence>
<reference evidence="9 10" key="1">
    <citation type="submission" date="2018-06" db="EMBL/GenBank/DDBJ databases">
        <authorList>
            <consortium name="Pathogen Informatics"/>
            <person name="Doyle S."/>
        </authorList>
    </citation>
    <scope>NUCLEOTIDE SEQUENCE [LARGE SCALE GENOMIC DNA]</scope>
    <source>
        <strain evidence="9 10">NCTC13337</strain>
    </source>
</reference>
<dbReference type="InterPro" id="IPR050622">
    <property type="entry name" value="CPA3_antiporter_subunitB"/>
</dbReference>
<dbReference type="GO" id="GO:0005886">
    <property type="term" value="C:plasma membrane"/>
    <property type="evidence" value="ECO:0007669"/>
    <property type="project" value="UniProtKB-SubCell"/>
</dbReference>
<feature type="transmembrane region" description="Helical" evidence="7">
    <location>
        <begin position="72"/>
        <end position="94"/>
    </location>
</feature>
<comment type="subcellular location">
    <subcellularLocation>
        <location evidence="1">Cell membrane</location>
        <topology evidence="1">Multi-pass membrane protein</topology>
    </subcellularLocation>
</comment>
<evidence type="ECO:0000256" key="2">
    <source>
        <dbReference type="ARBA" id="ARBA00009425"/>
    </source>
</evidence>
<evidence type="ECO:0000313" key="10">
    <source>
        <dbReference type="Proteomes" id="UP000254601"/>
    </source>
</evidence>
<keyword evidence="6 7" id="KW-0472">Membrane</keyword>
<feature type="domain" description="Na+/H+ antiporter MnhB subunit-related protein" evidence="8">
    <location>
        <begin position="11"/>
        <end position="131"/>
    </location>
</feature>
<protein>
    <submittedName>
        <fullName evidence="9">Multiple resistance and pH homeostasis protein B</fullName>
    </submittedName>
</protein>
<evidence type="ECO:0000313" key="9">
    <source>
        <dbReference type="EMBL" id="SUO94505.1"/>
    </source>
</evidence>
<proteinExistence type="inferred from homology"/>
<dbReference type="Proteomes" id="UP000254601">
    <property type="component" value="Unassembled WGS sequence"/>
</dbReference>
<evidence type="ECO:0000256" key="1">
    <source>
        <dbReference type="ARBA" id="ARBA00004651"/>
    </source>
</evidence>
<dbReference type="OrthoDB" id="9798859at2"/>
<sequence length="147" mass="15760">MKKTEQTIVLIRTAAKPLYWLLLGVSIVVFMRGHNAPGGGFIGGLLVSSTTLLWALVFSPDEAEARLPLKNSLKLAAVGVICAGVAGLPALILGKTFLTHYWLTIPIIDYPVSTVLLFDLGVYLGVWGVVSGYALALIRISHDGEQE</sequence>
<organism evidence="9 10">
    <name type="scientific">Suttonella ornithocola</name>
    <dbReference type="NCBI Taxonomy" id="279832"/>
    <lineage>
        <taxon>Bacteria</taxon>
        <taxon>Pseudomonadati</taxon>
        <taxon>Pseudomonadota</taxon>
        <taxon>Gammaproteobacteria</taxon>
        <taxon>Cardiobacteriales</taxon>
        <taxon>Cardiobacteriaceae</taxon>
        <taxon>Suttonella</taxon>
    </lineage>
</organism>
<dbReference type="EMBL" id="UHIC01000001">
    <property type="protein sequence ID" value="SUO94505.1"/>
    <property type="molecule type" value="Genomic_DNA"/>
</dbReference>
<dbReference type="PANTHER" id="PTHR33932">
    <property type="entry name" value="NA(+)/H(+) ANTIPORTER SUBUNIT B"/>
    <property type="match status" value="1"/>
</dbReference>
<dbReference type="RefSeq" id="WP_072575759.1">
    <property type="nucleotide sequence ID" value="NZ_LWHB01000024.1"/>
</dbReference>
<evidence type="ECO:0000256" key="7">
    <source>
        <dbReference type="SAM" id="Phobius"/>
    </source>
</evidence>
<dbReference type="PANTHER" id="PTHR33932:SF4">
    <property type="entry name" value="NA(+)_H(+) ANTIPORTER SUBUNIT B"/>
    <property type="match status" value="1"/>
</dbReference>
<dbReference type="InterPro" id="IPR007182">
    <property type="entry name" value="MnhB"/>
</dbReference>
<keyword evidence="4 7" id="KW-0812">Transmembrane</keyword>
<dbReference type="Pfam" id="PF04039">
    <property type="entry name" value="MnhB"/>
    <property type="match status" value="1"/>
</dbReference>
<keyword evidence="10" id="KW-1185">Reference proteome</keyword>
<evidence type="ECO:0000259" key="8">
    <source>
        <dbReference type="Pfam" id="PF04039"/>
    </source>
</evidence>
<evidence type="ECO:0000256" key="6">
    <source>
        <dbReference type="ARBA" id="ARBA00023136"/>
    </source>
</evidence>
<feature type="transmembrane region" description="Helical" evidence="7">
    <location>
        <begin position="40"/>
        <end position="60"/>
    </location>
</feature>
<keyword evidence="5 7" id="KW-1133">Transmembrane helix</keyword>
<keyword evidence="3" id="KW-1003">Cell membrane</keyword>
<evidence type="ECO:0000256" key="4">
    <source>
        <dbReference type="ARBA" id="ARBA00022692"/>
    </source>
</evidence>
<evidence type="ECO:0000256" key="3">
    <source>
        <dbReference type="ARBA" id="ARBA00022475"/>
    </source>
</evidence>
<name>A0A380MPI3_9GAMM</name>
<dbReference type="AlphaFoldDB" id="A0A380MPI3"/>
<gene>
    <name evidence="9" type="primary">mrpB</name>
    <name evidence="9" type="ORF">NCTC13337_00784</name>
</gene>
<accession>A0A380MPI3</accession>
<feature type="transmembrane region" description="Helical" evidence="7">
    <location>
        <begin position="114"/>
        <end position="138"/>
    </location>
</feature>
<feature type="transmembrane region" description="Helical" evidence="7">
    <location>
        <begin position="18"/>
        <end position="34"/>
    </location>
</feature>
<comment type="similarity">
    <text evidence="2">Belongs to the CPA3 antiporters (TC 2.A.63) subunit B family.</text>
</comment>